<dbReference type="AlphaFoldDB" id="A0A3B9IKU6"/>
<evidence type="ECO:0000256" key="1">
    <source>
        <dbReference type="HAMAP-Rule" id="MF_00095"/>
    </source>
</evidence>
<dbReference type="PANTHER" id="PTHR30545">
    <property type="entry name" value="SUGAR FERMENTATION STIMULATION PROTEIN A"/>
    <property type="match status" value="1"/>
</dbReference>
<dbReference type="InterPro" id="IPR040452">
    <property type="entry name" value="SfsA_C"/>
</dbReference>
<dbReference type="EMBL" id="DMAI01000207">
    <property type="protein sequence ID" value="HAE48328.1"/>
    <property type="molecule type" value="Genomic_DNA"/>
</dbReference>
<dbReference type="Pfam" id="PF03749">
    <property type="entry name" value="SfsA"/>
    <property type="match status" value="1"/>
</dbReference>
<dbReference type="Pfam" id="PF17746">
    <property type="entry name" value="SfsA_N"/>
    <property type="match status" value="1"/>
</dbReference>
<comment type="caution">
    <text evidence="4">The sequence shown here is derived from an EMBL/GenBank/DDBJ whole genome shotgun (WGS) entry which is preliminary data.</text>
</comment>
<dbReference type="GO" id="GO:0003677">
    <property type="term" value="F:DNA binding"/>
    <property type="evidence" value="ECO:0007669"/>
    <property type="project" value="InterPro"/>
</dbReference>
<evidence type="ECO:0000313" key="5">
    <source>
        <dbReference type="Proteomes" id="UP000257706"/>
    </source>
</evidence>
<dbReference type="Gene3D" id="2.40.50.580">
    <property type="match status" value="1"/>
</dbReference>
<dbReference type="Proteomes" id="UP000257706">
    <property type="component" value="Unassembled WGS sequence"/>
</dbReference>
<dbReference type="PANTHER" id="PTHR30545:SF2">
    <property type="entry name" value="SUGAR FERMENTATION STIMULATION PROTEIN A"/>
    <property type="match status" value="1"/>
</dbReference>
<dbReference type="HAMAP" id="MF_00095">
    <property type="entry name" value="SfsA"/>
    <property type="match status" value="1"/>
</dbReference>
<dbReference type="InterPro" id="IPR041465">
    <property type="entry name" value="SfsA_N"/>
</dbReference>
<evidence type="ECO:0000259" key="2">
    <source>
        <dbReference type="Pfam" id="PF03749"/>
    </source>
</evidence>
<gene>
    <name evidence="1 4" type="primary">sfsA</name>
    <name evidence="4" type="ORF">DCK97_12990</name>
</gene>
<protein>
    <recommendedName>
        <fullName evidence="1">Sugar fermentation stimulation protein homolog</fullName>
    </recommendedName>
</protein>
<accession>A0A3B9IKU6</accession>
<evidence type="ECO:0000313" key="4">
    <source>
        <dbReference type="EMBL" id="HAE48328.1"/>
    </source>
</evidence>
<organism evidence="4 5">
    <name type="scientific">Tistrella mobilis</name>
    <dbReference type="NCBI Taxonomy" id="171437"/>
    <lineage>
        <taxon>Bacteria</taxon>
        <taxon>Pseudomonadati</taxon>
        <taxon>Pseudomonadota</taxon>
        <taxon>Alphaproteobacteria</taxon>
        <taxon>Geminicoccales</taxon>
        <taxon>Geminicoccaceae</taxon>
        <taxon>Tistrella</taxon>
    </lineage>
</organism>
<dbReference type="NCBIfam" id="TIGR00230">
    <property type="entry name" value="sfsA"/>
    <property type="match status" value="1"/>
</dbReference>
<proteinExistence type="inferred from homology"/>
<name>A0A3B9IKU6_9PROT</name>
<dbReference type="Gene3D" id="3.40.1350.60">
    <property type="match status" value="1"/>
</dbReference>
<dbReference type="CDD" id="cd22359">
    <property type="entry name" value="SfsA-like_bacterial"/>
    <property type="match status" value="1"/>
</dbReference>
<sequence>MTDTLPRPMAALSDTDHPGLVFTPPLEPARLVRRYKRFLADIVFEDGTETTAHVANPGSMAGLAGPGSRIWLQRSADPKRKLPLSWVLVEVAGGAHVVVDTGRANGLVADVIRAGLVPGLGGDGATLRREVRYGQASRVDLVVDPAPGSGGLPVYVEVKSVTLSRRPGLGEFPDARTARGARHLAELAALAESGAARAMLIYAVMRGDATRVDVAADIDPAYAAALDAARAAGVGVLALGFEATPRGIGFTGLLPVAGSASGR</sequence>
<feature type="domain" description="Sugar fermentation stimulation protein C-terminal" evidence="2">
    <location>
        <begin position="103"/>
        <end position="246"/>
    </location>
</feature>
<feature type="domain" description="SfsA N-terminal OB" evidence="3">
    <location>
        <begin position="32"/>
        <end position="95"/>
    </location>
</feature>
<dbReference type="InterPro" id="IPR005224">
    <property type="entry name" value="SfsA"/>
</dbReference>
<comment type="similarity">
    <text evidence="1">Belongs to the SfsA family.</text>
</comment>
<evidence type="ECO:0000259" key="3">
    <source>
        <dbReference type="Pfam" id="PF17746"/>
    </source>
</evidence>
<reference evidence="4 5" key="1">
    <citation type="journal article" date="2018" name="Nat. Biotechnol.">
        <title>A standardized bacterial taxonomy based on genome phylogeny substantially revises the tree of life.</title>
        <authorList>
            <person name="Parks D.H."/>
            <person name="Chuvochina M."/>
            <person name="Waite D.W."/>
            <person name="Rinke C."/>
            <person name="Skarshewski A."/>
            <person name="Chaumeil P.A."/>
            <person name="Hugenholtz P."/>
        </authorList>
    </citation>
    <scope>NUCLEOTIDE SEQUENCE [LARGE SCALE GENOMIC DNA]</scope>
    <source>
        <strain evidence="4">UBA8739</strain>
    </source>
</reference>